<name>E4ZGF2_LEPMJ</name>
<proteinExistence type="predicted"/>
<evidence type="ECO:0000313" key="1">
    <source>
        <dbReference type="EMBL" id="CBX90372.1"/>
    </source>
</evidence>
<dbReference type="InParanoid" id="E4ZGF2"/>
<reference evidence="2" key="1">
    <citation type="journal article" date="2011" name="Nat. Commun.">
        <title>Effector diversification within compartments of the Leptosphaeria maculans genome affected by Repeat-Induced Point mutations.</title>
        <authorList>
            <person name="Rouxel T."/>
            <person name="Grandaubert J."/>
            <person name="Hane J.K."/>
            <person name="Hoede C."/>
            <person name="van de Wouw A.P."/>
            <person name="Couloux A."/>
            <person name="Dominguez V."/>
            <person name="Anthouard V."/>
            <person name="Bally P."/>
            <person name="Bourras S."/>
            <person name="Cozijnsen A.J."/>
            <person name="Ciuffetti L.M."/>
            <person name="Degrave A."/>
            <person name="Dilmaghani A."/>
            <person name="Duret L."/>
            <person name="Fudal I."/>
            <person name="Goodwin S.B."/>
            <person name="Gout L."/>
            <person name="Glaser N."/>
            <person name="Linglin J."/>
            <person name="Kema G.H.J."/>
            <person name="Lapalu N."/>
            <person name="Lawrence C.B."/>
            <person name="May K."/>
            <person name="Meyer M."/>
            <person name="Ollivier B."/>
            <person name="Poulain J."/>
            <person name="Schoch C.L."/>
            <person name="Simon A."/>
            <person name="Spatafora J.W."/>
            <person name="Stachowiak A."/>
            <person name="Turgeon B.G."/>
            <person name="Tyler B.M."/>
            <person name="Vincent D."/>
            <person name="Weissenbach J."/>
            <person name="Amselem J."/>
            <person name="Quesneville H."/>
            <person name="Oliver R.P."/>
            <person name="Wincker P."/>
            <person name="Balesdent M.-H."/>
            <person name="Howlett B.J."/>
        </authorList>
    </citation>
    <scope>NUCLEOTIDE SEQUENCE [LARGE SCALE GENOMIC DNA]</scope>
    <source>
        <strain evidence="2">JN3 / isolate v23.1.3 / race Av1-4-5-6-7-8</strain>
    </source>
</reference>
<gene>
    <name evidence="1" type="ORF">LEMA_P064980.1</name>
</gene>
<organism evidence="1 2">
    <name type="scientific">Leptosphaeria maculans (strain JN3 / isolate v23.1.3 / race Av1-4-5-6-7-8)</name>
    <name type="common">Blackleg fungus</name>
    <name type="synonym">Phoma lingam</name>
    <dbReference type="NCBI Taxonomy" id="985895"/>
    <lineage>
        <taxon>Eukaryota</taxon>
        <taxon>Fungi</taxon>
        <taxon>Dikarya</taxon>
        <taxon>Ascomycota</taxon>
        <taxon>Pezizomycotina</taxon>
        <taxon>Dothideomycetes</taxon>
        <taxon>Pleosporomycetidae</taxon>
        <taxon>Pleosporales</taxon>
        <taxon>Pleosporineae</taxon>
        <taxon>Leptosphaeriaceae</taxon>
        <taxon>Plenodomus</taxon>
        <taxon>Plenodomus lingam/Leptosphaeria maculans species complex</taxon>
    </lineage>
</organism>
<dbReference type="AlphaFoldDB" id="E4ZGF2"/>
<dbReference type="RefSeq" id="XP_003833737.1">
    <property type="nucleotide sequence ID" value="XM_003833689.1"/>
</dbReference>
<dbReference type="HOGENOM" id="CLU_2942180_0_0_1"/>
<sequence>MTSVRSRLGEIPASTDVKSVNYHEGLKRVLSLEPRSPSISSQWHGVRCRGSAVTAIWASE</sequence>
<accession>E4ZGF2</accession>
<dbReference type="EMBL" id="FP929064">
    <property type="protein sequence ID" value="CBX90372.1"/>
    <property type="molecule type" value="Genomic_DNA"/>
</dbReference>
<dbReference type="VEuPathDB" id="FungiDB:LEMA_P064980.1"/>
<dbReference type="GeneID" id="13291656"/>
<evidence type="ECO:0000313" key="2">
    <source>
        <dbReference type="Proteomes" id="UP000002668"/>
    </source>
</evidence>
<dbReference type="Proteomes" id="UP000002668">
    <property type="component" value="Genome"/>
</dbReference>
<keyword evidence="2" id="KW-1185">Reference proteome</keyword>
<protein>
    <submittedName>
        <fullName evidence="1">Uncharacterized protein</fullName>
    </submittedName>
</protein>